<dbReference type="InterPro" id="IPR024185">
    <property type="entry name" value="FTHF_cligase-like_sf"/>
</dbReference>
<evidence type="ECO:0000256" key="5">
    <source>
        <dbReference type="RuleBase" id="RU361279"/>
    </source>
</evidence>
<keyword evidence="5" id="KW-0479">Metal-binding</keyword>
<dbReference type="Proteomes" id="UP000307164">
    <property type="component" value="Unassembled WGS sequence"/>
</dbReference>
<dbReference type="GO" id="GO:0035999">
    <property type="term" value="P:tetrahydrofolate interconversion"/>
    <property type="evidence" value="ECO:0007669"/>
    <property type="project" value="TreeGrafter"/>
</dbReference>
<dbReference type="GO" id="GO:0030272">
    <property type="term" value="F:5-formyltetrahydrofolate cyclo-ligase activity"/>
    <property type="evidence" value="ECO:0007669"/>
    <property type="project" value="UniProtKB-EC"/>
</dbReference>
<dbReference type="Gene3D" id="3.40.50.10420">
    <property type="entry name" value="NagB/RpiA/CoA transferase-like"/>
    <property type="match status" value="1"/>
</dbReference>
<dbReference type="EMBL" id="PNBX01000012">
    <property type="protein sequence ID" value="TMO69769.1"/>
    <property type="molecule type" value="Genomic_DNA"/>
</dbReference>
<evidence type="ECO:0000313" key="9">
    <source>
        <dbReference type="Proteomes" id="UP000307217"/>
    </source>
</evidence>
<keyword evidence="8" id="KW-1185">Reference proteome</keyword>
<dbReference type="Pfam" id="PF01812">
    <property type="entry name" value="5-FTHF_cyc-lig"/>
    <property type="match status" value="1"/>
</dbReference>
<accession>A0A5S3VCD8</accession>
<gene>
    <name evidence="6" type="ORF">CWC19_03685</name>
    <name evidence="7" type="ORF">CWC20_02980</name>
</gene>
<dbReference type="InterPro" id="IPR037171">
    <property type="entry name" value="NagB/RpiA_transferase-like"/>
</dbReference>
<dbReference type="OrthoDB" id="9801938at2"/>
<evidence type="ECO:0000256" key="4">
    <source>
        <dbReference type="PIRSR" id="PIRSR006806-1"/>
    </source>
</evidence>
<dbReference type="NCBIfam" id="TIGR02727">
    <property type="entry name" value="MTHFS_bact"/>
    <property type="match status" value="1"/>
</dbReference>
<keyword evidence="2 4" id="KW-0547">Nucleotide-binding</keyword>
<dbReference type="EC" id="6.3.3.2" evidence="5"/>
<evidence type="ECO:0000256" key="1">
    <source>
        <dbReference type="ARBA" id="ARBA00010638"/>
    </source>
</evidence>
<evidence type="ECO:0000313" key="7">
    <source>
        <dbReference type="EMBL" id="TMO77952.1"/>
    </source>
</evidence>
<reference evidence="8 9" key="1">
    <citation type="submission" date="2018-01" db="EMBL/GenBank/DDBJ databases">
        <authorList>
            <person name="Paulsen S."/>
            <person name="Gram L.K."/>
        </authorList>
    </citation>
    <scope>NUCLEOTIDE SEQUENCE [LARGE SCALE GENOMIC DNA]</scope>
    <source>
        <strain evidence="6 9">S3790</strain>
        <strain evidence="7 8">S3895</strain>
    </source>
</reference>
<reference evidence="9" key="2">
    <citation type="submission" date="2019-06" db="EMBL/GenBank/DDBJ databases">
        <title>Co-occurence of chitin degradation, pigmentation and bioactivity in marine Pseudoalteromonas.</title>
        <authorList>
            <person name="Sonnenschein E.C."/>
            <person name="Bech P.K."/>
        </authorList>
    </citation>
    <scope>NUCLEOTIDE SEQUENCE [LARGE SCALE GENOMIC DNA]</scope>
    <source>
        <strain evidence="9">S3790</strain>
    </source>
</reference>
<feature type="binding site" evidence="4">
    <location>
        <position position="64"/>
    </location>
    <ligand>
        <name>substrate</name>
    </ligand>
</feature>
<dbReference type="PANTHER" id="PTHR23407">
    <property type="entry name" value="ATPASE INHIBITOR/5-FORMYLTETRAHYDROFOLATE CYCLO-LIGASE"/>
    <property type="match status" value="1"/>
</dbReference>
<dbReference type="PIRSF" id="PIRSF006806">
    <property type="entry name" value="FTHF_cligase"/>
    <property type="match status" value="1"/>
</dbReference>
<feature type="binding site" evidence="4">
    <location>
        <begin position="13"/>
        <end position="17"/>
    </location>
    <ligand>
        <name>ATP</name>
        <dbReference type="ChEBI" id="CHEBI:30616"/>
    </ligand>
</feature>
<feature type="binding site" evidence="4">
    <location>
        <position position="59"/>
    </location>
    <ligand>
        <name>substrate</name>
    </ligand>
</feature>
<keyword evidence="3 4" id="KW-0067">ATP-binding</keyword>
<evidence type="ECO:0000256" key="3">
    <source>
        <dbReference type="ARBA" id="ARBA00022840"/>
    </source>
</evidence>
<evidence type="ECO:0000256" key="2">
    <source>
        <dbReference type="ARBA" id="ARBA00022741"/>
    </source>
</evidence>
<dbReference type="InterPro" id="IPR002698">
    <property type="entry name" value="FTHF_cligase"/>
</dbReference>
<keyword evidence="6" id="KW-0436">Ligase</keyword>
<proteinExistence type="inferred from homology"/>
<comment type="cofactor">
    <cofactor evidence="5">
        <name>Mg(2+)</name>
        <dbReference type="ChEBI" id="CHEBI:18420"/>
    </cofactor>
</comment>
<reference evidence="6" key="3">
    <citation type="submission" date="2019-09" db="EMBL/GenBank/DDBJ databases">
        <title>Co-occurence of chitin degradation, pigmentation and bioactivity in marine Pseudoalteromonas.</title>
        <authorList>
            <person name="Sonnenschein E.C."/>
            <person name="Bech P.K."/>
        </authorList>
    </citation>
    <scope>NUCLEOTIDE SEQUENCE</scope>
    <source>
        <strain evidence="6">S3790</strain>
        <strain evidence="7 8">S3895</strain>
    </source>
</reference>
<evidence type="ECO:0000313" key="8">
    <source>
        <dbReference type="Proteomes" id="UP000307164"/>
    </source>
</evidence>
<evidence type="ECO:0000313" key="6">
    <source>
        <dbReference type="EMBL" id="TMO69769.1"/>
    </source>
</evidence>
<comment type="similarity">
    <text evidence="1 5">Belongs to the 5-formyltetrahydrofolate cyclo-ligase family.</text>
</comment>
<feature type="binding site" evidence="4">
    <location>
        <begin position="144"/>
        <end position="152"/>
    </location>
    <ligand>
        <name>ATP</name>
        <dbReference type="ChEBI" id="CHEBI:30616"/>
    </ligand>
</feature>
<name>A0A5S3VCD8_9GAMM</name>
<keyword evidence="5" id="KW-0460">Magnesium</keyword>
<dbReference type="GO" id="GO:0009396">
    <property type="term" value="P:folic acid-containing compound biosynthetic process"/>
    <property type="evidence" value="ECO:0007669"/>
    <property type="project" value="TreeGrafter"/>
</dbReference>
<dbReference type="PANTHER" id="PTHR23407:SF1">
    <property type="entry name" value="5-FORMYLTETRAHYDROFOLATE CYCLO-LIGASE"/>
    <property type="match status" value="1"/>
</dbReference>
<organism evidence="6 9">
    <name type="scientific">Pseudoalteromonas aurantia</name>
    <dbReference type="NCBI Taxonomy" id="43654"/>
    <lineage>
        <taxon>Bacteria</taxon>
        <taxon>Pseudomonadati</taxon>
        <taxon>Pseudomonadota</taxon>
        <taxon>Gammaproteobacteria</taxon>
        <taxon>Alteromonadales</taxon>
        <taxon>Pseudoalteromonadaceae</taxon>
        <taxon>Pseudoalteromonas</taxon>
    </lineage>
</organism>
<comment type="caution">
    <text evidence="6">The sequence shown here is derived from an EMBL/GenBank/DDBJ whole genome shotgun (WGS) entry which is preliminary data.</text>
</comment>
<dbReference type="GO" id="GO:0005524">
    <property type="term" value="F:ATP binding"/>
    <property type="evidence" value="ECO:0007669"/>
    <property type="project" value="UniProtKB-KW"/>
</dbReference>
<dbReference type="SUPFAM" id="SSF100950">
    <property type="entry name" value="NagB/RpiA/CoA transferase-like"/>
    <property type="match status" value="1"/>
</dbReference>
<dbReference type="Proteomes" id="UP000307217">
    <property type="component" value="Unassembled WGS sequence"/>
</dbReference>
<dbReference type="AlphaFoldDB" id="A0A5S3VCD8"/>
<dbReference type="GO" id="GO:0046872">
    <property type="term" value="F:metal ion binding"/>
    <property type="evidence" value="ECO:0007669"/>
    <property type="project" value="UniProtKB-KW"/>
</dbReference>
<sequence length="203" mass="23127">MSTIISGTIQEERALIRKTVRNARNTLSKSEQKDAEAALCINFFHYIKLPKPAHIALYLSNDGELDTNQLIQYLIDKNHHVYLPIIHPFDGTTLLFQRYEKNSPMIANRYAILEPKLNCSHICPLYSLDYLFTPLVAFDEFGNRLGMGGGYYDKTLANYHKTGATKPVIVGLAHDCQKVHQLPIAAWDVPLKHILTPSKLYTW</sequence>
<comment type="catalytic activity">
    <reaction evidence="5">
        <text>(6S)-5-formyl-5,6,7,8-tetrahydrofolate + ATP = (6R)-5,10-methenyltetrahydrofolate + ADP + phosphate</text>
        <dbReference type="Rhea" id="RHEA:10488"/>
        <dbReference type="ChEBI" id="CHEBI:30616"/>
        <dbReference type="ChEBI" id="CHEBI:43474"/>
        <dbReference type="ChEBI" id="CHEBI:57455"/>
        <dbReference type="ChEBI" id="CHEBI:57457"/>
        <dbReference type="ChEBI" id="CHEBI:456216"/>
        <dbReference type="EC" id="6.3.3.2"/>
    </reaction>
</comment>
<protein>
    <recommendedName>
        <fullName evidence="5">5-formyltetrahydrofolate cyclo-ligase</fullName>
        <ecNumber evidence="5">6.3.3.2</ecNumber>
    </recommendedName>
</protein>
<dbReference type="EMBL" id="PNBW01000018">
    <property type="protein sequence ID" value="TMO77952.1"/>
    <property type="molecule type" value="Genomic_DNA"/>
</dbReference>